<evidence type="ECO:0000313" key="11">
    <source>
        <dbReference type="Ensembl" id="ENSSTUP00000027901.1"/>
    </source>
</evidence>
<keyword evidence="6" id="KW-0804">Transcription</keyword>
<feature type="compositionally biased region" description="Acidic residues" evidence="9">
    <location>
        <begin position="642"/>
        <end position="657"/>
    </location>
</feature>
<evidence type="ECO:0000256" key="7">
    <source>
        <dbReference type="ARBA" id="ARBA00023242"/>
    </source>
</evidence>
<reference evidence="11" key="1">
    <citation type="submission" date="2025-08" db="UniProtKB">
        <authorList>
            <consortium name="Ensembl"/>
        </authorList>
    </citation>
    <scope>IDENTIFICATION</scope>
</reference>
<dbReference type="SMART" id="SM00398">
    <property type="entry name" value="HMG"/>
    <property type="match status" value="6"/>
</dbReference>
<dbReference type="CDD" id="cd22000">
    <property type="entry name" value="HMG-box_UBF1_rpt3"/>
    <property type="match status" value="1"/>
</dbReference>
<keyword evidence="12" id="KW-1185">Reference proteome</keyword>
<feature type="DNA-binding region" description="HMG box" evidence="8">
    <location>
        <begin position="368"/>
        <end position="436"/>
    </location>
</feature>
<dbReference type="CDD" id="cd21998">
    <property type="entry name" value="HMG-box_UBF1_rpt1-like"/>
    <property type="match status" value="1"/>
</dbReference>
<reference evidence="11" key="2">
    <citation type="submission" date="2025-09" db="UniProtKB">
        <authorList>
            <consortium name="Ensembl"/>
        </authorList>
    </citation>
    <scope>IDENTIFICATION</scope>
</reference>
<feature type="DNA-binding region" description="HMG box" evidence="8">
    <location>
        <begin position="94"/>
        <end position="162"/>
    </location>
</feature>
<feature type="DNA-binding region" description="HMG box" evidence="8">
    <location>
        <begin position="440"/>
        <end position="507"/>
    </location>
</feature>
<evidence type="ECO:0000256" key="9">
    <source>
        <dbReference type="SAM" id="MobiDB-lite"/>
    </source>
</evidence>
<dbReference type="Gene3D" id="1.10.30.10">
    <property type="entry name" value="High mobility group box domain"/>
    <property type="match status" value="6"/>
</dbReference>
<dbReference type="Pfam" id="PF14887">
    <property type="entry name" value="HMG_box_5"/>
    <property type="match status" value="1"/>
</dbReference>
<dbReference type="Pfam" id="PF09011">
    <property type="entry name" value="HMG_box_2"/>
    <property type="match status" value="1"/>
</dbReference>
<dbReference type="Pfam" id="PF00505">
    <property type="entry name" value="HMG_box"/>
    <property type="match status" value="3"/>
</dbReference>
<feature type="region of interest" description="Disordered" evidence="9">
    <location>
        <begin position="594"/>
        <end position="657"/>
    </location>
</feature>
<dbReference type="CDD" id="cd22002">
    <property type="entry name" value="HMG-box_UBF1_rpt5"/>
    <property type="match status" value="1"/>
</dbReference>
<dbReference type="GO" id="GO:0005634">
    <property type="term" value="C:nucleus"/>
    <property type="evidence" value="ECO:0007669"/>
    <property type="project" value="UniProtKB-SubCell"/>
</dbReference>
<keyword evidence="7 8" id="KW-0539">Nucleus</keyword>
<evidence type="ECO:0000256" key="6">
    <source>
        <dbReference type="ARBA" id="ARBA00023163"/>
    </source>
</evidence>
<dbReference type="InterPro" id="IPR051762">
    <property type="entry name" value="UBF1"/>
</dbReference>
<keyword evidence="5" id="KW-0010">Activator</keyword>
<proteinExistence type="predicted"/>
<organism evidence="11 12">
    <name type="scientific">Salmo trutta</name>
    <name type="common">Brown trout</name>
    <dbReference type="NCBI Taxonomy" id="8032"/>
    <lineage>
        <taxon>Eukaryota</taxon>
        <taxon>Metazoa</taxon>
        <taxon>Chordata</taxon>
        <taxon>Craniata</taxon>
        <taxon>Vertebrata</taxon>
        <taxon>Euteleostomi</taxon>
        <taxon>Actinopterygii</taxon>
        <taxon>Neopterygii</taxon>
        <taxon>Teleostei</taxon>
        <taxon>Protacanthopterygii</taxon>
        <taxon>Salmoniformes</taxon>
        <taxon>Salmonidae</taxon>
        <taxon>Salmoninae</taxon>
        <taxon>Salmo</taxon>
    </lineage>
</organism>
<feature type="domain" description="HMG box" evidence="10">
    <location>
        <begin position="180"/>
        <end position="248"/>
    </location>
</feature>
<feature type="DNA-binding region" description="HMG box" evidence="8">
    <location>
        <begin position="282"/>
        <end position="346"/>
    </location>
</feature>
<comment type="subcellular location">
    <subcellularLocation>
        <location evidence="1">Nucleus</location>
    </subcellularLocation>
</comment>
<keyword evidence="3" id="KW-0805">Transcription regulation</keyword>
<gene>
    <name evidence="11" type="primary">LOC115171544</name>
</gene>
<dbReference type="SUPFAM" id="SSF47095">
    <property type="entry name" value="HMG-box"/>
    <property type="match status" value="6"/>
</dbReference>
<dbReference type="GO" id="GO:0003677">
    <property type="term" value="F:DNA binding"/>
    <property type="evidence" value="ECO:0007669"/>
    <property type="project" value="UniProtKB-UniRule"/>
</dbReference>
<dbReference type="GeneTree" id="ENSGT00940000166349"/>
<feature type="DNA-binding region" description="HMG box" evidence="8">
    <location>
        <begin position="180"/>
        <end position="248"/>
    </location>
</feature>
<dbReference type="CDD" id="cd21999">
    <property type="entry name" value="HMG-box_UBF1_rpt2"/>
    <property type="match status" value="1"/>
</dbReference>
<dbReference type="InterPro" id="IPR036910">
    <property type="entry name" value="HMG_box_dom_sf"/>
</dbReference>
<evidence type="ECO:0000256" key="2">
    <source>
        <dbReference type="ARBA" id="ARBA00022737"/>
    </source>
</evidence>
<evidence type="ECO:0000256" key="5">
    <source>
        <dbReference type="ARBA" id="ARBA00023159"/>
    </source>
</evidence>
<dbReference type="Ensembl" id="ENSSTUT00000029212.1">
    <property type="protein sequence ID" value="ENSSTUP00000027901.1"/>
    <property type="gene ID" value="ENSSTUG00000011856.1"/>
</dbReference>
<dbReference type="InterPro" id="IPR029215">
    <property type="entry name" value="HMG_box_5"/>
</dbReference>
<feature type="DNA-binding region" description="HMG box" evidence="8">
    <location>
        <begin position="526"/>
        <end position="592"/>
    </location>
</feature>
<evidence type="ECO:0000259" key="10">
    <source>
        <dbReference type="PROSITE" id="PS50118"/>
    </source>
</evidence>
<feature type="domain" description="HMG box" evidence="10">
    <location>
        <begin position="368"/>
        <end position="436"/>
    </location>
</feature>
<evidence type="ECO:0000313" key="12">
    <source>
        <dbReference type="Proteomes" id="UP000472277"/>
    </source>
</evidence>
<feature type="domain" description="HMG box" evidence="10">
    <location>
        <begin position="440"/>
        <end position="507"/>
    </location>
</feature>
<dbReference type="InterPro" id="IPR009071">
    <property type="entry name" value="HMG_box_dom"/>
</dbReference>
<evidence type="ECO:0000256" key="8">
    <source>
        <dbReference type="PROSITE-ProRule" id="PRU00267"/>
    </source>
</evidence>
<dbReference type="PANTHER" id="PTHR46318">
    <property type="entry name" value="UPSTREAM BINDING TRANSCRIPTION FACTOR"/>
    <property type="match status" value="1"/>
</dbReference>
<dbReference type="PROSITE" id="PS50118">
    <property type="entry name" value="HMG_BOX_2"/>
    <property type="match status" value="6"/>
</dbReference>
<sequence length="677" mass="79280">MNGEMDASTKDQVWTQDDLLNLLEAMKVNLPQKDLAKYKTSESHLDWEKVAFNSFTGEMLIRKFRTLTELIFDAQDFIKNPYKGKKLKKHPDFPKKPLTPYFRFFIEKRAKYAKLHPEMSNLDLTKILSMKYRGLPDKKKKKYLEDFQKDKETFGHSMSKFREDHPDLVESMAKKGSNVPEKPRTPQQLWYSHEKKAFLKTHADATTKDIKDSLGKQWTQLSDKKRLKWIAKSLEMHKAYEEVMKGFIETHPELNMSNEDIVKSTLTKAERHLKDKSDGRPDKPPPNGYSMFCAELMSSMKDVPSTERMVMCSQQWKLLKQNEKDGYQKRCEQRKKEYEVEMNRFLCVSLFFYIYLPSLKLQPSPEKPKRPISAMFIFSEEKRPKLQQERPDLSDSELTRLLARMWNELSDKKKEKYKRLETVLKAESVKKGHEERSRLPDTPKTAQDIWQQSVIGDYLARFKTDRPKAQKAMEATWNTMEKKEKIMWIKKAAEDQKRYERELSEMRSPATIIASGKKMKFDGEPKKPPSNGYQKFSQEMLSNGELNHLPMKERMGEIGGRWQRQPQKEKDRYKKIAEEKQKLYKVELERWLAKRKTPVKPGGTAAKVKAKVTKKSDTEDEDDDDDEEEEKEAASSDNDSSSAEDSEEEDDDDDDDVSFQTCVKFIIAVGNYNGALD</sequence>
<evidence type="ECO:0000256" key="1">
    <source>
        <dbReference type="ARBA" id="ARBA00004123"/>
    </source>
</evidence>
<feature type="domain" description="HMG box" evidence="10">
    <location>
        <begin position="94"/>
        <end position="162"/>
    </location>
</feature>
<dbReference type="AlphaFoldDB" id="A0A673Y076"/>
<keyword evidence="2" id="KW-0677">Repeat</keyword>
<protein>
    <submittedName>
        <fullName evidence="11">Upstream binding transcription factor</fullName>
    </submittedName>
</protein>
<dbReference type="PANTHER" id="PTHR46318:SF2">
    <property type="entry name" value="NUCLEOLAR TRANSCRIPTION FACTOR 1"/>
    <property type="match status" value="1"/>
</dbReference>
<dbReference type="Proteomes" id="UP000472277">
    <property type="component" value="Chromosome 32"/>
</dbReference>
<evidence type="ECO:0000256" key="4">
    <source>
        <dbReference type="ARBA" id="ARBA00023125"/>
    </source>
</evidence>
<keyword evidence="4 8" id="KW-0238">DNA-binding</keyword>
<feature type="domain" description="HMG box" evidence="10">
    <location>
        <begin position="526"/>
        <end position="592"/>
    </location>
</feature>
<dbReference type="PRINTS" id="PR00886">
    <property type="entry name" value="HIGHMOBLTY12"/>
</dbReference>
<dbReference type="CDD" id="cd22003">
    <property type="entry name" value="HMG-box_UBF1_rpt6-like"/>
    <property type="match status" value="1"/>
</dbReference>
<feature type="domain" description="HMG box" evidence="10">
    <location>
        <begin position="282"/>
        <end position="346"/>
    </location>
</feature>
<feature type="compositionally biased region" description="Acidic residues" evidence="9">
    <location>
        <begin position="618"/>
        <end position="631"/>
    </location>
</feature>
<accession>A0A673Y076</accession>
<evidence type="ECO:0000256" key="3">
    <source>
        <dbReference type="ARBA" id="ARBA00023015"/>
    </source>
</evidence>
<dbReference type="CDD" id="cd22001">
    <property type="entry name" value="HMG-box_UBF1_rpt4"/>
    <property type="match status" value="1"/>
</dbReference>
<name>A0A673Y076_SALTR</name>